<comment type="pathway">
    <text evidence="3">Secondary metabolite biosynthesis.</text>
</comment>
<comment type="similarity">
    <text evidence="4 13">Belongs to the cytochrome P450 family.</text>
</comment>
<dbReference type="GeneID" id="71997369"/>
<dbReference type="Gene3D" id="1.10.630.10">
    <property type="entry name" value="Cytochrome P450"/>
    <property type="match status" value="1"/>
</dbReference>
<dbReference type="Pfam" id="PF00067">
    <property type="entry name" value="p450"/>
    <property type="match status" value="1"/>
</dbReference>
<comment type="cofactor">
    <cofactor evidence="1">
        <name>heme</name>
        <dbReference type="ChEBI" id="CHEBI:30413"/>
    </cofactor>
</comment>
<evidence type="ECO:0000256" key="12">
    <source>
        <dbReference type="ARBA" id="ARBA00023136"/>
    </source>
</evidence>
<evidence type="ECO:0000256" key="3">
    <source>
        <dbReference type="ARBA" id="ARBA00005179"/>
    </source>
</evidence>
<dbReference type="PROSITE" id="PS00086">
    <property type="entry name" value="CYTOCHROME_P450"/>
    <property type="match status" value="1"/>
</dbReference>
<gene>
    <name evidence="14" type="ORF">C8Q71DRAFT_153103</name>
</gene>
<dbReference type="Proteomes" id="UP000814176">
    <property type="component" value="Unassembled WGS sequence"/>
</dbReference>
<evidence type="ECO:0000256" key="1">
    <source>
        <dbReference type="ARBA" id="ARBA00001971"/>
    </source>
</evidence>
<name>A0ABQ8KBA0_9APHY</name>
<keyword evidence="12" id="KW-0472">Membrane</keyword>
<keyword evidence="8" id="KW-1133">Transmembrane helix</keyword>
<keyword evidence="7 13" id="KW-0479">Metal-binding</keyword>
<keyword evidence="6" id="KW-0812">Transmembrane</keyword>
<evidence type="ECO:0000256" key="5">
    <source>
        <dbReference type="ARBA" id="ARBA00022617"/>
    </source>
</evidence>
<evidence type="ECO:0000256" key="4">
    <source>
        <dbReference type="ARBA" id="ARBA00010617"/>
    </source>
</evidence>
<organism evidence="14 15">
    <name type="scientific">Rhodofomes roseus</name>
    <dbReference type="NCBI Taxonomy" id="34475"/>
    <lineage>
        <taxon>Eukaryota</taxon>
        <taxon>Fungi</taxon>
        <taxon>Dikarya</taxon>
        <taxon>Basidiomycota</taxon>
        <taxon>Agaricomycotina</taxon>
        <taxon>Agaricomycetes</taxon>
        <taxon>Polyporales</taxon>
        <taxon>Rhodofomes</taxon>
    </lineage>
</organism>
<proteinExistence type="inferred from homology"/>
<dbReference type="PRINTS" id="PR00463">
    <property type="entry name" value="EP450I"/>
</dbReference>
<dbReference type="PANTHER" id="PTHR46300:SF7">
    <property type="entry name" value="P450, PUTATIVE (EUROFUNG)-RELATED"/>
    <property type="match status" value="1"/>
</dbReference>
<evidence type="ECO:0000256" key="13">
    <source>
        <dbReference type="RuleBase" id="RU000461"/>
    </source>
</evidence>
<evidence type="ECO:0000256" key="11">
    <source>
        <dbReference type="ARBA" id="ARBA00023033"/>
    </source>
</evidence>
<dbReference type="RefSeq" id="XP_047777189.1">
    <property type="nucleotide sequence ID" value="XM_047916637.1"/>
</dbReference>
<protein>
    <submittedName>
        <fullName evidence="14">Cytochrome P450</fullName>
    </submittedName>
</protein>
<evidence type="ECO:0000256" key="8">
    <source>
        <dbReference type="ARBA" id="ARBA00022989"/>
    </source>
</evidence>
<dbReference type="InterPro" id="IPR017972">
    <property type="entry name" value="Cyt_P450_CS"/>
</dbReference>
<dbReference type="CDD" id="cd11065">
    <property type="entry name" value="CYP64-like"/>
    <property type="match status" value="1"/>
</dbReference>
<evidence type="ECO:0000256" key="2">
    <source>
        <dbReference type="ARBA" id="ARBA00004167"/>
    </source>
</evidence>
<keyword evidence="5 13" id="KW-0349">Heme</keyword>
<evidence type="ECO:0000313" key="15">
    <source>
        <dbReference type="Proteomes" id="UP000814176"/>
    </source>
</evidence>
<evidence type="ECO:0000256" key="6">
    <source>
        <dbReference type="ARBA" id="ARBA00022692"/>
    </source>
</evidence>
<reference evidence="14 15" key="1">
    <citation type="journal article" date="2021" name="Environ. Microbiol.">
        <title>Gene family expansions and transcriptome signatures uncover fungal adaptations to wood decay.</title>
        <authorList>
            <person name="Hage H."/>
            <person name="Miyauchi S."/>
            <person name="Viragh M."/>
            <person name="Drula E."/>
            <person name="Min B."/>
            <person name="Chaduli D."/>
            <person name="Navarro D."/>
            <person name="Favel A."/>
            <person name="Norest M."/>
            <person name="Lesage-Meessen L."/>
            <person name="Balint B."/>
            <person name="Merenyi Z."/>
            <person name="de Eugenio L."/>
            <person name="Morin E."/>
            <person name="Martinez A.T."/>
            <person name="Baldrian P."/>
            <person name="Stursova M."/>
            <person name="Martinez M.J."/>
            <person name="Novotny C."/>
            <person name="Magnuson J.K."/>
            <person name="Spatafora J.W."/>
            <person name="Maurice S."/>
            <person name="Pangilinan J."/>
            <person name="Andreopoulos W."/>
            <person name="LaButti K."/>
            <person name="Hundley H."/>
            <person name="Na H."/>
            <person name="Kuo A."/>
            <person name="Barry K."/>
            <person name="Lipzen A."/>
            <person name="Henrissat B."/>
            <person name="Riley R."/>
            <person name="Ahrendt S."/>
            <person name="Nagy L.G."/>
            <person name="Grigoriev I.V."/>
            <person name="Martin F."/>
            <person name="Rosso M.N."/>
        </authorList>
    </citation>
    <scope>NUCLEOTIDE SEQUENCE [LARGE SCALE GENOMIC DNA]</scope>
    <source>
        <strain evidence="14 15">CIRM-BRFM 1785</strain>
    </source>
</reference>
<keyword evidence="11 13" id="KW-0503">Monooxygenase</keyword>
<dbReference type="InterPro" id="IPR001128">
    <property type="entry name" value="Cyt_P450"/>
</dbReference>
<evidence type="ECO:0000256" key="9">
    <source>
        <dbReference type="ARBA" id="ARBA00023002"/>
    </source>
</evidence>
<accession>A0ABQ8KBA0</accession>
<evidence type="ECO:0000313" key="14">
    <source>
        <dbReference type="EMBL" id="KAH9834658.1"/>
    </source>
</evidence>
<dbReference type="InterPro" id="IPR002401">
    <property type="entry name" value="Cyt_P450_E_grp-I"/>
</dbReference>
<sequence>MIGWTGNVGFNQYNERWKRIRRWYQQRLVAKSSAINYHPLQYRQVRRLLHGILQNPEDYAYQLKRHAAGILFEVSYGDTVMSLSDHQVIRSTEDSIRDCLVGSSFGSALVDFCPIMQHLPAWMPGMSFKYITEKARRAIVQMESLPYNAVKNAIEDGTAKPSLTTDLIRECSTKGELSAKDERDIMGAAGALYSGGADTSLTTMIVFILVMVQHPAIFRTAQEEITRVVGDSRLPDFGDRESLPYLECIIREVYRWCPGLTTGVPHQAAEDDIYRGYFIPKGSTVIANLWAIFRDPNMYPEPNVFRPERFLDADRDDTFDLKDPKKLVFGFGRRICPGRYFADDTVWLAAACIIATMDIGKARDEHGKEILPTPKFISGAVMRPEPFVCDIQPRSERSRRLILDSAAEVWAI</sequence>
<evidence type="ECO:0000256" key="7">
    <source>
        <dbReference type="ARBA" id="ARBA00022723"/>
    </source>
</evidence>
<keyword evidence="10 13" id="KW-0408">Iron</keyword>
<dbReference type="PANTHER" id="PTHR46300">
    <property type="entry name" value="P450, PUTATIVE (EUROFUNG)-RELATED-RELATED"/>
    <property type="match status" value="1"/>
</dbReference>
<keyword evidence="15" id="KW-1185">Reference proteome</keyword>
<evidence type="ECO:0000256" key="10">
    <source>
        <dbReference type="ARBA" id="ARBA00023004"/>
    </source>
</evidence>
<dbReference type="InterPro" id="IPR050364">
    <property type="entry name" value="Cytochrome_P450_fung"/>
</dbReference>
<comment type="caution">
    <text evidence="14">The sequence shown here is derived from an EMBL/GenBank/DDBJ whole genome shotgun (WGS) entry which is preliminary data.</text>
</comment>
<dbReference type="SUPFAM" id="SSF48264">
    <property type="entry name" value="Cytochrome P450"/>
    <property type="match status" value="1"/>
</dbReference>
<dbReference type="InterPro" id="IPR036396">
    <property type="entry name" value="Cyt_P450_sf"/>
</dbReference>
<comment type="subcellular location">
    <subcellularLocation>
        <location evidence="2">Membrane</location>
        <topology evidence="2">Single-pass membrane protein</topology>
    </subcellularLocation>
</comment>
<dbReference type="EMBL" id="JADCUA010000015">
    <property type="protein sequence ID" value="KAH9834658.1"/>
    <property type="molecule type" value="Genomic_DNA"/>
</dbReference>
<keyword evidence="9 13" id="KW-0560">Oxidoreductase</keyword>